<gene>
    <name evidence="2" type="ORF">YBN1229_v1_1046</name>
</gene>
<feature type="region of interest" description="Disordered" evidence="1">
    <location>
        <begin position="73"/>
        <end position="94"/>
    </location>
</feature>
<dbReference type="RefSeq" id="WP_162488586.1">
    <property type="nucleotide sequence ID" value="NZ_LN829119.1"/>
</dbReference>
<accession>A0A0D6JD20</accession>
<organism evidence="2 3">
    <name type="scientific">Candidatus Filomicrobium marinum</name>
    <dbReference type="NCBI Taxonomy" id="1608628"/>
    <lineage>
        <taxon>Bacteria</taxon>
        <taxon>Pseudomonadati</taxon>
        <taxon>Pseudomonadota</taxon>
        <taxon>Alphaproteobacteria</taxon>
        <taxon>Hyphomicrobiales</taxon>
        <taxon>Hyphomicrobiaceae</taxon>
        <taxon>Filomicrobium</taxon>
    </lineage>
</organism>
<sequence>MGSTTFATGLAKFAQTVITRLINVCYKTMAHVLAEAALDIRSKMAQSEKFKQAARDLGCAEDAEAFDKAIRKIAKAPPPQTVAKRKAKTKKPAK</sequence>
<keyword evidence="3" id="KW-1185">Reference proteome</keyword>
<feature type="compositionally biased region" description="Basic residues" evidence="1">
    <location>
        <begin position="83"/>
        <end position="94"/>
    </location>
</feature>
<evidence type="ECO:0000256" key="1">
    <source>
        <dbReference type="SAM" id="MobiDB-lite"/>
    </source>
</evidence>
<proteinExistence type="predicted"/>
<reference evidence="3" key="1">
    <citation type="submission" date="2015-02" db="EMBL/GenBank/DDBJ databases">
        <authorList>
            <person name="Chooi Y.-H."/>
        </authorList>
    </citation>
    <scope>NUCLEOTIDE SEQUENCE [LARGE SCALE GENOMIC DNA]</scope>
    <source>
        <strain evidence="3">strain Y</strain>
    </source>
</reference>
<dbReference type="AlphaFoldDB" id="A0A0D6JD20"/>
<protein>
    <submittedName>
        <fullName evidence="2">Uncharacterized protein</fullName>
    </submittedName>
</protein>
<evidence type="ECO:0000313" key="2">
    <source>
        <dbReference type="EMBL" id="CPR16969.1"/>
    </source>
</evidence>
<dbReference type="EMBL" id="LN829119">
    <property type="protein sequence ID" value="CPR16969.1"/>
    <property type="molecule type" value="Genomic_DNA"/>
</dbReference>
<dbReference type="Proteomes" id="UP000033187">
    <property type="component" value="Chromosome 1"/>
</dbReference>
<evidence type="ECO:0000313" key="3">
    <source>
        <dbReference type="Proteomes" id="UP000033187"/>
    </source>
</evidence>
<name>A0A0D6JD20_9HYPH</name>
<dbReference type="KEGG" id="fil:BN1229_v1_1043"/>
<dbReference type="KEGG" id="fiy:BN1229_v1_1046"/>